<dbReference type="EMBL" id="BGPR01002619">
    <property type="protein sequence ID" value="GBM76418.1"/>
    <property type="molecule type" value="Genomic_DNA"/>
</dbReference>
<evidence type="ECO:0000313" key="2">
    <source>
        <dbReference type="Proteomes" id="UP000499080"/>
    </source>
</evidence>
<evidence type="ECO:0000313" key="1">
    <source>
        <dbReference type="EMBL" id="GBM76418.1"/>
    </source>
</evidence>
<name>A0A4Y2IFH7_ARAVE</name>
<comment type="caution">
    <text evidence="1">The sequence shown here is derived from an EMBL/GenBank/DDBJ whole genome shotgun (WGS) entry which is preliminary data.</text>
</comment>
<accession>A0A4Y2IFH7</accession>
<dbReference type="PROSITE" id="PS51257">
    <property type="entry name" value="PROKAR_LIPOPROTEIN"/>
    <property type="match status" value="1"/>
</dbReference>
<dbReference type="Proteomes" id="UP000499080">
    <property type="component" value="Unassembled WGS sequence"/>
</dbReference>
<sequence length="105" mass="11809">MGGARQALHCNLGTSCFTYKIKALNRSQCDAGELASKYVPVRMYSGEVSFDSHSKMGMTDIAYPDACLIFTKNIEIREWLGLAELSRRFYLWRKTSDGSQKTTIA</sequence>
<reference evidence="1 2" key="1">
    <citation type="journal article" date="2019" name="Sci. Rep.">
        <title>Orb-weaving spider Araneus ventricosus genome elucidates the spidroin gene catalogue.</title>
        <authorList>
            <person name="Kono N."/>
            <person name="Nakamura H."/>
            <person name="Ohtoshi R."/>
            <person name="Moran D.A.P."/>
            <person name="Shinohara A."/>
            <person name="Yoshida Y."/>
            <person name="Fujiwara M."/>
            <person name="Mori M."/>
            <person name="Tomita M."/>
            <person name="Arakawa K."/>
        </authorList>
    </citation>
    <scope>NUCLEOTIDE SEQUENCE [LARGE SCALE GENOMIC DNA]</scope>
</reference>
<gene>
    <name evidence="1" type="ORF">AVEN_244789_1</name>
</gene>
<protein>
    <submittedName>
        <fullName evidence="1">Uncharacterized protein</fullName>
    </submittedName>
</protein>
<proteinExistence type="predicted"/>
<organism evidence="1 2">
    <name type="scientific">Araneus ventricosus</name>
    <name type="common">Orbweaver spider</name>
    <name type="synonym">Epeira ventricosa</name>
    <dbReference type="NCBI Taxonomy" id="182803"/>
    <lineage>
        <taxon>Eukaryota</taxon>
        <taxon>Metazoa</taxon>
        <taxon>Ecdysozoa</taxon>
        <taxon>Arthropoda</taxon>
        <taxon>Chelicerata</taxon>
        <taxon>Arachnida</taxon>
        <taxon>Araneae</taxon>
        <taxon>Araneomorphae</taxon>
        <taxon>Entelegynae</taxon>
        <taxon>Araneoidea</taxon>
        <taxon>Araneidae</taxon>
        <taxon>Araneus</taxon>
    </lineage>
</organism>
<dbReference type="AlphaFoldDB" id="A0A4Y2IFH7"/>
<keyword evidence="2" id="KW-1185">Reference proteome</keyword>